<keyword evidence="5" id="KW-1185">Reference proteome</keyword>
<dbReference type="InterPro" id="IPR014464">
    <property type="entry name" value="CvfB_fam"/>
</dbReference>
<feature type="domain" description="Conserved virulence factor B-like winged helix" evidence="3">
    <location>
        <begin position="218"/>
        <end position="275"/>
    </location>
</feature>
<name>A0A1M4XL48_9BACT</name>
<feature type="domain" description="Conserved virulence factor B first S1" evidence="2">
    <location>
        <begin position="4"/>
        <end position="63"/>
    </location>
</feature>
<dbReference type="Pfam" id="PF13509">
    <property type="entry name" value="S1_2"/>
    <property type="match status" value="1"/>
</dbReference>
<comment type="similarity">
    <text evidence="1">Belongs to the CvfB family.</text>
</comment>
<evidence type="ECO:0000259" key="3">
    <source>
        <dbReference type="Pfam" id="PF17783"/>
    </source>
</evidence>
<dbReference type="OrthoDB" id="9801597at2"/>
<dbReference type="Pfam" id="PF17783">
    <property type="entry name" value="WHD_CvfB"/>
    <property type="match status" value="1"/>
</dbReference>
<evidence type="ECO:0000256" key="1">
    <source>
        <dbReference type="PIRNR" id="PIRNR012524"/>
    </source>
</evidence>
<evidence type="ECO:0008006" key="6">
    <source>
        <dbReference type="Google" id="ProtNLM"/>
    </source>
</evidence>
<evidence type="ECO:0000313" key="4">
    <source>
        <dbReference type="EMBL" id="SHE94161.1"/>
    </source>
</evidence>
<dbReference type="STRING" id="1484053.SAMN05444274_10341"/>
<dbReference type="InterPro" id="IPR039566">
    <property type="entry name" value="CvfB_S1_st"/>
</dbReference>
<dbReference type="Proteomes" id="UP000184164">
    <property type="component" value="Unassembled WGS sequence"/>
</dbReference>
<dbReference type="PANTHER" id="PTHR37296">
    <property type="entry name" value="CONSERVED VIRULENCE FACTOR B"/>
    <property type="match status" value="1"/>
</dbReference>
<dbReference type="EMBL" id="FQUM01000003">
    <property type="protein sequence ID" value="SHE94161.1"/>
    <property type="molecule type" value="Genomic_DNA"/>
</dbReference>
<reference evidence="4 5" key="1">
    <citation type="submission" date="2016-11" db="EMBL/GenBank/DDBJ databases">
        <authorList>
            <person name="Jaros S."/>
            <person name="Januszkiewicz K."/>
            <person name="Wedrychowicz H."/>
        </authorList>
    </citation>
    <scope>NUCLEOTIDE SEQUENCE [LARGE SCALE GENOMIC DNA]</scope>
    <source>
        <strain evidence="4 5">DSM 26910</strain>
    </source>
</reference>
<dbReference type="RefSeq" id="WP_072999988.1">
    <property type="nucleotide sequence ID" value="NZ_FQUM01000003.1"/>
</dbReference>
<dbReference type="PIRSF" id="PIRSF012524">
    <property type="entry name" value="YitL_S1"/>
    <property type="match status" value="1"/>
</dbReference>
<evidence type="ECO:0000313" key="5">
    <source>
        <dbReference type="Proteomes" id="UP000184164"/>
    </source>
</evidence>
<dbReference type="InterPro" id="IPR036388">
    <property type="entry name" value="WH-like_DNA-bd_sf"/>
</dbReference>
<sequence length="276" mass="31174">MAEIGKINTLNLVRETENGVYLDGENYGEILMPRKFVTDEVKEEGRATVFVYTDSEDRLVATTEEPLAKVGEFAFLNVAETNRFGAFLDWGLPKDLLVPLSEQKAKMVEGKQYLVHVFLDVLSNRVAASAKIDKYLDNIPPEYEIGEEVDLLVAEETEIGYKAIVNNQHWGILYKNQVFRPVVVGERISGYISKVREDDKIDLLMEKPGYGKIDAISQKLLETLRENHGFLALSDKSSPEVIQGLLGISKKNFKKAVGNLYKRRLIDFKSDGIKLK</sequence>
<dbReference type="PANTHER" id="PTHR37296:SF1">
    <property type="entry name" value="CONSERVED VIRULENCE FACTOR B"/>
    <property type="match status" value="1"/>
</dbReference>
<organism evidence="4 5">
    <name type="scientific">Mariniphaga anaerophila</name>
    <dbReference type="NCBI Taxonomy" id="1484053"/>
    <lineage>
        <taxon>Bacteria</taxon>
        <taxon>Pseudomonadati</taxon>
        <taxon>Bacteroidota</taxon>
        <taxon>Bacteroidia</taxon>
        <taxon>Marinilabiliales</taxon>
        <taxon>Prolixibacteraceae</taxon>
        <taxon>Mariniphaga</taxon>
    </lineage>
</organism>
<evidence type="ECO:0000259" key="2">
    <source>
        <dbReference type="Pfam" id="PF13509"/>
    </source>
</evidence>
<dbReference type="Gene3D" id="1.10.10.10">
    <property type="entry name" value="Winged helix-like DNA-binding domain superfamily/Winged helix DNA-binding domain"/>
    <property type="match status" value="1"/>
</dbReference>
<dbReference type="AlphaFoldDB" id="A0A1M4XL48"/>
<protein>
    <recommendedName>
        <fullName evidence="6">S1 motif domain-containing protein</fullName>
    </recommendedName>
</protein>
<dbReference type="InterPro" id="IPR012340">
    <property type="entry name" value="NA-bd_OB-fold"/>
</dbReference>
<proteinExistence type="inferred from homology"/>
<dbReference type="InterPro" id="IPR040764">
    <property type="entry name" value="CvfB_WH"/>
</dbReference>
<accession>A0A1M4XL48</accession>
<gene>
    <name evidence="4" type="ORF">SAMN05444274_10341</name>
</gene>
<dbReference type="Gene3D" id="2.40.50.140">
    <property type="entry name" value="Nucleic acid-binding proteins"/>
    <property type="match status" value="1"/>
</dbReference>